<dbReference type="InterPro" id="IPR005135">
    <property type="entry name" value="Endo/exonuclease/phosphatase"/>
</dbReference>
<dbReference type="GO" id="GO:0003906">
    <property type="term" value="F:DNA-(apurinic or apyrimidinic site) endonuclease activity"/>
    <property type="evidence" value="ECO:0007669"/>
    <property type="project" value="TreeGrafter"/>
</dbReference>
<dbReference type="PROSITE" id="PS51999">
    <property type="entry name" value="ZF_GRF"/>
    <property type="match status" value="1"/>
</dbReference>
<evidence type="ECO:0000256" key="5">
    <source>
        <dbReference type="ARBA" id="ARBA00022833"/>
    </source>
</evidence>
<dbReference type="eggNOG" id="KOG1294">
    <property type="taxonomic scope" value="Eukaryota"/>
</dbReference>
<dbReference type="Gene3D" id="3.60.10.10">
    <property type="entry name" value="Endonuclease/exonuclease/phosphatase"/>
    <property type="match status" value="1"/>
</dbReference>
<gene>
    <name evidence="15" type="ORF">Esi_0144_0022</name>
</gene>
<evidence type="ECO:0000313" key="16">
    <source>
        <dbReference type="Proteomes" id="UP000002630"/>
    </source>
</evidence>
<feature type="compositionally biased region" description="Gly residues" evidence="13">
    <location>
        <begin position="557"/>
        <end position="571"/>
    </location>
</feature>
<dbReference type="GO" id="GO:0008270">
    <property type="term" value="F:zinc ion binding"/>
    <property type="evidence" value="ECO:0007669"/>
    <property type="project" value="UniProtKB-KW"/>
</dbReference>
<name>D7FKG3_ECTSI</name>
<feature type="compositionally biased region" description="Basic and acidic residues" evidence="13">
    <location>
        <begin position="391"/>
        <end position="403"/>
    </location>
</feature>
<dbReference type="OrthoDB" id="391817at2759"/>
<evidence type="ECO:0000256" key="7">
    <source>
        <dbReference type="ARBA" id="ARBA00023242"/>
    </source>
</evidence>
<feature type="binding site" evidence="9">
    <location>
        <position position="313"/>
    </location>
    <ligand>
        <name>Mg(2+)</name>
        <dbReference type="ChEBI" id="CHEBI:18420"/>
        <label>1</label>
    </ligand>
</feature>
<keyword evidence="12" id="KW-0227">DNA damage</keyword>
<dbReference type="EMBL" id="FN649751">
    <property type="protein sequence ID" value="CBJ29365.1"/>
    <property type="molecule type" value="Genomic_DNA"/>
</dbReference>
<feature type="active site" description="Proton acceptor" evidence="8">
    <location>
        <position position="313"/>
    </location>
</feature>
<dbReference type="EC" id="3.1.-.-" evidence="12"/>
<keyword evidence="3 11" id="KW-0863">Zinc-finger</keyword>
<dbReference type="STRING" id="2880.D7FKG3"/>
<dbReference type="GO" id="GO:0006284">
    <property type="term" value="P:base-excision repair"/>
    <property type="evidence" value="ECO:0007669"/>
    <property type="project" value="TreeGrafter"/>
</dbReference>
<dbReference type="PANTHER" id="PTHR22748:SF4">
    <property type="entry name" value="DNA-(APURINIC OR APYRIMIDINIC SITE) ENDONUCLEASE 2"/>
    <property type="match status" value="1"/>
</dbReference>
<feature type="region of interest" description="Disordered" evidence="13">
    <location>
        <begin position="673"/>
        <end position="696"/>
    </location>
</feature>
<sequence>MDQPSQEHPGALREDGHASAEREARILTWNINGLRKVAASHGGVQQLLDQFNADIVCFQEIKITRAGLVEHELARAQGYHGFFNHCKLPRKVSYSGVATFVRSESGLKTLASTTSLGDSAFFGSPGSFVGERRLSPDRLAALDSEGRVLVTDHGHFVLFNVYAPCVSSSSDDEKEKTEDRRAFKRDFLATLEARIFEIRSRGRGVVLVGDLNACASQLDHGFTMTDSEFYASNWSKWIRGMLGLGSPEPPRLVDCFRHLHPDRKSAFTCWNTQTGARDNNYGTRIDYIIAGTDFADRALRACDIMPDFLGSDHCPVRARFAFPLAAGLAADAPGESEGDEIARSRSASEWPEHPPECSCFYPELTAKQEKLAKYFVAGGQNEESAVGTEGKGADGRLVRDGNGARESGATRPAAGGGKGVAAFMRALPGAGVTGKDGASVAGSLMMRGKKVGSVGRTSSTSSSGGGSLTARRPGSGGSRQSKLAFGPAANGNVSTSAGATSREATAGGNGAGSGTSRRAEGTVPLRTCNQRGGGGGGGGGAQTSQAIQPPRSRVHASGGGHDTAGAGGGSGSVSTIGSCRLSNPGGEGGVETGPGEGPNGGGGSRDSAEAWKAIFGRKKSAPTCEHGEPSIQRTVLKPGPNHNRRFYTCARSAGNWPTDRNARCTFFQWRRDGVRGYKDKPPRAEGGTNSNKKRRT</sequence>
<evidence type="ECO:0000256" key="13">
    <source>
        <dbReference type="SAM" id="MobiDB-lite"/>
    </source>
</evidence>
<evidence type="ECO:0000256" key="4">
    <source>
        <dbReference type="ARBA" id="ARBA00022801"/>
    </source>
</evidence>
<feature type="binding site" evidence="9">
    <location>
        <position position="312"/>
    </location>
    <ligand>
        <name>Mg(2+)</name>
        <dbReference type="ChEBI" id="CHEBI:18420"/>
        <label>1</label>
    </ligand>
</feature>
<dbReference type="GO" id="GO:0008081">
    <property type="term" value="F:phosphoric diester hydrolase activity"/>
    <property type="evidence" value="ECO:0007669"/>
    <property type="project" value="TreeGrafter"/>
</dbReference>
<comment type="cofactor">
    <cofactor evidence="9 12">
        <name>Mg(2+)</name>
        <dbReference type="ChEBI" id="CHEBI:18420"/>
    </cofactor>
    <cofactor evidence="9 12">
        <name>Mn(2+)</name>
        <dbReference type="ChEBI" id="CHEBI:29035"/>
    </cofactor>
    <text evidence="9 12">Probably binds two magnesium or manganese ions per subunit.</text>
</comment>
<feature type="site" description="Interaction with DNA substrate" evidence="10">
    <location>
        <position position="313"/>
    </location>
</feature>
<dbReference type="NCBIfam" id="TIGR00633">
    <property type="entry name" value="xth"/>
    <property type="match status" value="1"/>
</dbReference>
<dbReference type="AlphaFoldDB" id="D7FKG3"/>
<keyword evidence="5" id="KW-0862">Zinc</keyword>
<keyword evidence="15" id="KW-0540">Nuclease</keyword>
<feature type="binding site" evidence="9">
    <location>
        <position position="60"/>
    </location>
    <ligand>
        <name>Mg(2+)</name>
        <dbReference type="ChEBI" id="CHEBI:18420"/>
        <label>1</label>
    </ligand>
</feature>
<evidence type="ECO:0000313" key="15">
    <source>
        <dbReference type="EMBL" id="CBJ29365.1"/>
    </source>
</evidence>
<feature type="compositionally biased region" description="Basic and acidic residues" evidence="13">
    <location>
        <begin position="673"/>
        <end position="683"/>
    </location>
</feature>
<dbReference type="Proteomes" id="UP000002630">
    <property type="component" value="Linkage Group LG26"/>
</dbReference>
<keyword evidence="9" id="KW-0464">Manganese</keyword>
<keyword evidence="4" id="KW-0378">Hydrolase</keyword>
<feature type="domain" description="GRF-type" evidence="14">
    <location>
        <begin position="624"/>
        <end position="673"/>
    </location>
</feature>
<organism evidence="15 16">
    <name type="scientific">Ectocarpus siliculosus</name>
    <name type="common">Brown alga</name>
    <name type="synonym">Conferva siliculosa</name>
    <dbReference type="NCBI Taxonomy" id="2880"/>
    <lineage>
        <taxon>Eukaryota</taxon>
        <taxon>Sar</taxon>
        <taxon>Stramenopiles</taxon>
        <taxon>Ochrophyta</taxon>
        <taxon>PX clade</taxon>
        <taxon>Phaeophyceae</taxon>
        <taxon>Ectocarpales</taxon>
        <taxon>Ectocarpaceae</taxon>
        <taxon>Ectocarpus</taxon>
    </lineage>
</organism>
<comment type="similarity">
    <text evidence="1 12">Belongs to the DNA repair enzymes AP/ExoA family.</text>
</comment>
<keyword evidence="7" id="KW-0539">Nucleus</keyword>
<feature type="active site" description="Proton donor/acceptor" evidence="8">
    <location>
        <position position="210"/>
    </location>
</feature>
<feature type="compositionally biased region" description="Low complexity" evidence="13">
    <location>
        <begin position="451"/>
        <end position="462"/>
    </location>
</feature>
<dbReference type="InterPro" id="IPR010666">
    <property type="entry name" value="Znf_GRF"/>
</dbReference>
<evidence type="ECO:0000256" key="3">
    <source>
        <dbReference type="ARBA" id="ARBA00022771"/>
    </source>
</evidence>
<feature type="site" description="Important for catalytic activity" evidence="10">
    <location>
        <position position="286"/>
    </location>
</feature>
<dbReference type="InParanoid" id="D7FKG3"/>
<evidence type="ECO:0000256" key="11">
    <source>
        <dbReference type="PROSITE-ProRule" id="PRU01343"/>
    </source>
</evidence>
<keyword evidence="6 9" id="KW-0460">Magnesium</keyword>
<proteinExistence type="inferred from homology"/>
<feature type="binding site" evidence="9">
    <location>
        <position position="210"/>
    </location>
    <ligand>
        <name>Mg(2+)</name>
        <dbReference type="ChEBI" id="CHEBI:18420"/>
        <label>2</label>
    </ligand>
</feature>
<evidence type="ECO:0000256" key="1">
    <source>
        <dbReference type="ARBA" id="ARBA00007092"/>
    </source>
</evidence>
<feature type="active site" evidence="8">
    <location>
        <position position="162"/>
    </location>
</feature>
<feature type="site" description="Transition state stabilizer" evidence="10">
    <location>
        <position position="212"/>
    </location>
</feature>
<dbReference type="Pfam" id="PF06839">
    <property type="entry name" value="Zn_ribbon_GRF"/>
    <property type="match status" value="1"/>
</dbReference>
<evidence type="ECO:0000256" key="9">
    <source>
        <dbReference type="PIRSR" id="PIRSR604808-2"/>
    </source>
</evidence>
<keyword evidence="15" id="KW-0255">Endonuclease</keyword>
<dbReference type="Pfam" id="PF03372">
    <property type="entry name" value="Exo_endo_phos"/>
    <property type="match status" value="1"/>
</dbReference>
<dbReference type="InterPro" id="IPR036691">
    <property type="entry name" value="Endo/exonu/phosph_ase_sf"/>
</dbReference>
<keyword evidence="12" id="KW-0234">DNA repair</keyword>
<dbReference type="PANTHER" id="PTHR22748">
    <property type="entry name" value="AP ENDONUCLEASE"/>
    <property type="match status" value="1"/>
</dbReference>
<feature type="region of interest" description="Disordered" evidence="13">
    <location>
        <begin position="449"/>
        <end position="607"/>
    </location>
</feature>
<feature type="compositionally biased region" description="Polar residues" evidence="13">
    <location>
        <begin position="491"/>
        <end position="503"/>
    </location>
</feature>
<evidence type="ECO:0000256" key="8">
    <source>
        <dbReference type="PIRSR" id="PIRSR604808-1"/>
    </source>
</evidence>
<feature type="binding site" evidence="9">
    <location>
        <position position="30"/>
    </location>
    <ligand>
        <name>Mg(2+)</name>
        <dbReference type="ChEBI" id="CHEBI:18420"/>
        <label>1</label>
    </ligand>
</feature>
<dbReference type="PROSITE" id="PS51435">
    <property type="entry name" value="AP_NUCLEASE_F1_4"/>
    <property type="match status" value="1"/>
</dbReference>
<feature type="region of interest" description="Disordered" evidence="13">
    <location>
        <begin position="332"/>
        <end position="354"/>
    </location>
</feature>
<reference evidence="15 16" key="1">
    <citation type="journal article" date="2010" name="Nature">
        <title>The Ectocarpus genome and the independent evolution of multicellularity in brown algae.</title>
        <authorList>
            <person name="Cock J.M."/>
            <person name="Sterck L."/>
            <person name="Rouze P."/>
            <person name="Scornet D."/>
            <person name="Allen A.E."/>
            <person name="Amoutzias G."/>
            <person name="Anthouard V."/>
            <person name="Artiguenave F."/>
            <person name="Aury J.M."/>
            <person name="Badger J.H."/>
            <person name="Beszteri B."/>
            <person name="Billiau K."/>
            <person name="Bonnet E."/>
            <person name="Bothwell J.H."/>
            <person name="Bowler C."/>
            <person name="Boyen C."/>
            <person name="Brownlee C."/>
            <person name="Carrano C.J."/>
            <person name="Charrier B."/>
            <person name="Cho G.Y."/>
            <person name="Coelho S.M."/>
            <person name="Collen J."/>
            <person name="Corre E."/>
            <person name="Da Silva C."/>
            <person name="Delage L."/>
            <person name="Delaroque N."/>
            <person name="Dittami S.M."/>
            <person name="Doulbeau S."/>
            <person name="Elias M."/>
            <person name="Farnham G."/>
            <person name="Gachon C.M."/>
            <person name="Gschloessl B."/>
            <person name="Heesch S."/>
            <person name="Jabbari K."/>
            <person name="Jubin C."/>
            <person name="Kawai H."/>
            <person name="Kimura K."/>
            <person name="Kloareg B."/>
            <person name="Kupper F.C."/>
            <person name="Lang D."/>
            <person name="Le Bail A."/>
            <person name="Leblanc C."/>
            <person name="Lerouge P."/>
            <person name="Lohr M."/>
            <person name="Lopez P.J."/>
            <person name="Martens C."/>
            <person name="Maumus F."/>
            <person name="Michel G."/>
            <person name="Miranda-Saavedra D."/>
            <person name="Morales J."/>
            <person name="Moreau H."/>
            <person name="Motomura T."/>
            <person name="Nagasato C."/>
            <person name="Napoli C.A."/>
            <person name="Nelson D.R."/>
            <person name="Nyvall-Collen P."/>
            <person name="Peters A.F."/>
            <person name="Pommier C."/>
            <person name="Potin P."/>
            <person name="Poulain J."/>
            <person name="Quesneville H."/>
            <person name="Read B."/>
            <person name="Rensing S.A."/>
            <person name="Ritter A."/>
            <person name="Rousvoal S."/>
            <person name="Samanta M."/>
            <person name="Samson G."/>
            <person name="Schroeder D.C."/>
            <person name="Segurens B."/>
            <person name="Strittmatter M."/>
            <person name="Tonon T."/>
            <person name="Tregear J.W."/>
            <person name="Valentin K."/>
            <person name="von Dassow P."/>
            <person name="Yamagishi T."/>
            <person name="Van de Peer Y."/>
            <person name="Wincker P."/>
        </authorList>
    </citation>
    <scope>NUCLEOTIDE SEQUENCE [LARGE SCALE GENOMIC DNA]</scope>
    <source>
        <strain evidence="16">Ec32 / CCAP1310/4</strain>
    </source>
</reference>
<feature type="binding site" evidence="9">
    <location>
        <position position="212"/>
    </location>
    <ligand>
        <name>Mg(2+)</name>
        <dbReference type="ChEBI" id="CHEBI:18420"/>
        <label>2</label>
    </ligand>
</feature>
<evidence type="ECO:0000259" key="14">
    <source>
        <dbReference type="PROSITE" id="PS51999"/>
    </source>
</evidence>
<evidence type="ECO:0000256" key="2">
    <source>
        <dbReference type="ARBA" id="ARBA00022723"/>
    </source>
</evidence>
<dbReference type="InterPro" id="IPR004808">
    <property type="entry name" value="AP_endonuc_1"/>
</dbReference>
<evidence type="ECO:0000256" key="12">
    <source>
        <dbReference type="RuleBase" id="RU362131"/>
    </source>
</evidence>
<dbReference type="SUPFAM" id="SSF56219">
    <property type="entry name" value="DNase I-like"/>
    <property type="match status" value="1"/>
</dbReference>
<dbReference type="GO" id="GO:0008311">
    <property type="term" value="F:double-stranded DNA 3'-5' DNA exonuclease activity"/>
    <property type="evidence" value="ECO:0007669"/>
    <property type="project" value="TreeGrafter"/>
</dbReference>
<feature type="compositionally biased region" description="Gly residues" evidence="13">
    <location>
        <begin position="531"/>
        <end position="541"/>
    </location>
</feature>
<keyword evidence="2 9" id="KW-0479">Metal-binding</keyword>
<dbReference type="GO" id="GO:0005634">
    <property type="term" value="C:nucleus"/>
    <property type="evidence" value="ECO:0007669"/>
    <property type="project" value="TreeGrafter"/>
</dbReference>
<evidence type="ECO:0000256" key="10">
    <source>
        <dbReference type="PIRSR" id="PIRSR604808-3"/>
    </source>
</evidence>
<accession>D7FKG3</accession>
<feature type="region of interest" description="Disordered" evidence="13">
    <location>
        <begin position="382"/>
        <end position="417"/>
    </location>
</feature>
<evidence type="ECO:0000256" key="6">
    <source>
        <dbReference type="ARBA" id="ARBA00022842"/>
    </source>
</evidence>
<dbReference type="EMBL" id="FN648026">
    <property type="protein sequence ID" value="CBJ29365.1"/>
    <property type="molecule type" value="Genomic_DNA"/>
</dbReference>
<keyword evidence="16" id="KW-1185">Reference proteome</keyword>
<feature type="compositionally biased region" description="Gly residues" evidence="13">
    <location>
        <begin position="585"/>
        <end position="604"/>
    </location>
</feature>
<protein>
    <recommendedName>
        <fullName evidence="12">DNA-(apurinic or apyrimidinic site) endonuclease</fullName>
        <ecNumber evidence="12">3.1.-.-</ecNumber>
    </recommendedName>
</protein>